<name>T1CSQ8_9HELI</name>
<dbReference type="AlphaFoldDB" id="T1CSQ8"/>
<comment type="caution">
    <text evidence="1">The sequence shown here is derived from an EMBL/GenBank/DDBJ whole genome shotgun (WGS) entry which is preliminary data.</text>
</comment>
<dbReference type="EMBL" id="BASD01000028">
    <property type="protein sequence ID" value="GAD19864.1"/>
    <property type="molecule type" value="Genomic_DNA"/>
</dbReference>
<accession>T1CSQ8</accession>
<sequence>MSYEICFCFVDRQLALSPYSKLHNLSNPCKLILKSRISLRSLVFA</sequence>
<dbReference type="Proteomes" id="UP000018143">
    <property type="component" value="Unassembled WGS sequence"/>
</dbReference>
<gene>
    <name evidence="1" type="ORF">HFN_1104</name>
</gene>
<organism evidence="1 2">
    <name type="scientific">Helicobacter fennelliae MRY12-0050</name>
    <dbReference type="NCBI Taxonomy" id="1325130"/>
    <lineage>
        <taxon>Bacteria</taxon>
        <taxon>Pseudomonadati</taxon>
        <taxon>Campylobacterota</taxon>
        <taxon>Epsilonproteobacteria</taxon>
        <taxon>Campylobacterales</taxon>
        <taxon>Helicobacteraceae</taxon>
        <taxon>Helicobacter</taxon>
    </lineage>
</organism>
<proteinExistence type="predicted"/>
<evidence type="ECO:0000313" key="1">
    <source>
        <dbReference type="EMBL" id="GAD19864.1"/>
    </source>
</evidence>
<protein>
    <submittedName>
        <fullName evidence="1">Uncharacterized protein</fullName>
    </submittedName>
</protein>
<evidence type="ECO:0000313" key="2">
    <source>
        <dbReference type="Proteomes" id="UP000018143"/>
    </source>
</evidence>
<reference evidence="1 2" key="1">
    <citation type="journal article" date="2013" name="Genome Announc.">
        <title>Draft Genome Sequence of Helicobacter fennelliae Strain MRY12-0050, Isolated from a Bacteremia Patient.</title>
        <authorList>
            <person name="Rimbara E."/>
            <person name="Matsui M."/>
            <person name="Mori S."/>
            <person name="Suzuki S."/>
            <person name="Suzuki M."/>
            <person name="Kim H."/>
            <person name="Sekizuka T."/>
            <person name="Kuroda M."/>
            <person name="Shibayama K."/>
        </authorList>
    </citation>
    <scope>NUCLEOTIDE SEQUENCE [LARGE SCALE GENOMIC DNA]</scope>
    <source>
        <strain evidence="1 2">MRY12-0050</strain>
    </source>
</reference>
<dbReference type="STRING" id="1325130.HFN_1104"/>
<keyword evidence="2" id="KW-1185">Reference proteome</keyword>